<dbReference type="OrthoDB" id="1107256at2759"/>
<sequence length="411" mass="46837">MSSLPTVKNVMATMFLSKRWKNLWMFVPKLVYDIDSSKDLDYGRFSTFVGKSLLLHKAPVLETLHFKLGKTCDSGGIPVLVRGADKHFVHELVIEIDTSSSNHIHVTLPRSLFTCCKMLVTLKLRNAIFLDDVSSPFYFPSLKKMSLESMKYPNDEFVNRLISSCRVLEDLVVEQILDDNVVMLSVRVPSLKSLVLHQKLKKGKASGFILDTPALEFLDVVEYSQGSHIVENVMPNIVKANVDIFHSQTEQILGSITLAKYLHLCLPSSKSKNVSYPHGSIFKLLVYLKICTCLAEWLSLLMRMLRNSPNLQVLEIEQVHCLRNDQSRPCWSEPSSIPNCLLYSLETFKWECYTQRIEEKEMAAFILRSAICLKKATIIPSKSIDDDKKLEMHKELSLLPRYSPICQLAFS</sequence>
<dbReference type="PANTHER" id="PTHR31900">
    <property type="entry name" value="F-BOX/RNI SUPERFAMILY PROTEIN-RELATED"/>
    <property type="match status" value="1"/>
</dbReference>
<dbReference type="PANTHER" id="PTHR31900:SF29">
    <property type="entry name" value="FBD-LIKE DOMAIN FAMILY PROTEIN"/>
    <property type="match status" value="1"/>
</dbReference>
<dbReference type="Pfam" id="PF08387">
    <property type="entry name" value="FBD"/>
    <property type="match status" value="1"/>
</dbReference>
<keyword evidence="3" id="KW-1185">Reference proteome</keyword>
<accession>R0GQ52</accession>
<organism evidence="2 3">
    <name type="scientific">Capsella rubella</name>
    <dbReference type="NCBI Taxonomy" id="81985"/>
    <lineage>
        <taxon>Eukaryota</taxon>
        <taxon>Viridiplantae</taxon>
        <taxon>Streptophyta</taxon>
        <taxon>Embryophyta</taxon>
        <taxon>Tracheophyta</taxon>
        <taxon>Spermatophyta</taxon>
        <taxon>Magnoliopsida</taxon>
        <taxon>eudicotyledons</taxon>
        <taxon>Gunneridae</taxon>
        <taxon>Pentapetalae</taxon>
        <taxon>rosids</taxon>
        <taxon>malvids</taxon>
        <taxon>Brassicales</taxon>
        <taxon>Brassicaceae</taxon>
        <taxon>Camelineae</taxon>
        <taxon>Capsella</taxon>
    </lineage>
</organism>
<name>R0GQ52_9BRAS</name>
<dbReference type="Pfam" id="PF24758">
    <property type="entry name" value="LRR_At5g56370"/>
    <property type="match status" value="1"/>
</dbReference>
<feature type="domain" description="FBD" evidence="1">
    <location>
        <begin position="339"/>
        <end position="411"/>
    </location>
</feature>
<evidence type="ECO:0000313" key="2">
    <source>
        <dbReference type="EMBL" id="EOA14475.1"/>
    </source>
</evidence>
<dbReference type="AlphaFoldDB" id="R0GQ52"/>
<dbReference type="InterPro" id="IPR032675">
    <property type="entry name" value="LRR_dom_sf"/>
</dbReference>
<dbReference type="InterPro" id="IPR055411">
    <property type="entry name" value="LRR_FXL15/At3g58940/PEG3-like"/>
</dbReference>
<evidence type="ECO:0000259" key="1">
    <source>
        <dbReference type="SMART" id="SM00579"/>
    </source>
</evidence>
<dbReference type="EMBL" id="KB870812">
    <property type="protein sequence ID" value="EOA14475.1"/>
    <property type="molecule type" value="Genomic_DNA"/>
</dbReference>
<reference evidence="3" key="1">
    <citation type="journal article" date="2013" name="Nat. Genet.">
        <title>The Capsella rubella genome and the genomic consequences of rapid mating system evolution.</title>
        <authorList>
            <person name="Slotte T."/>
            <person name="Hazzouri K.M."/>
            <person name="Agren J.A."/>
            <person name="Koenig D."/>
            <person name="Maumus F."/>
            <person name="Guo Y.L."/>
            <person name="Steige K."/>
            <person name="Platts A.E."/>
            <person name="Escobar J.S."/>
            <person name="Newman L.K."/>
            <person name="Wang W."/>
            <person name="Mandakova T."/>
            <person name="Vello E."/>
            <person name="Smith L.M."/>
            <person name="Henz S.R."/>
            <person name="Steffen J."/>
            <person name="Takuno S."/>
            <person name="Brandvain Y."/>
            <person name="Coop G."/>
            <person name="Andolfatto P."/>
            <person name="Hu T.T."/>
            <person name="Blanchette M."/>
            <person name="Clark R.M."/>
            <person name="Quesneville H."/>
            <person name="Nordborg M."/>
            <person name="Gaut B.S."/>
            <person name="Lysak M.A."/>
            <person name="Jenkins J."/>
            <person name="Grimwood J."/>
            <person name="Chapman J."/>
            <person name="Prochnik S."/>
            <person name="Shu S."/>
            <person name="Rokhsar D."/>
            <person name="Schmutz J."/>
            <person name="Weigel D."/>
            <person name="Wright S.I."/>
        </authorList>
    </citation>
    <scope>NUCLEOTIDE SEQUENCE [LARGE SCALE GENOMIC DNA]</scope>
    <source>
        <strain evidence="3">cv. Monte Gargano</strain>
    </source>
</reference>
<evidence type="ECO:0000313" key="3">
    <source>
        <dbReference type="Proteomes" id="UP000029121"/>
    </source>
</evidence>
<dbReference type="KEGG" id="crb:17875424"/>
<gene>
    <name evidence="2" type="ORF">CARUB_v10027689mg</name>
</gene>
<dbReference type="InterPro" id="IPR006566">
    <property type="entry name" value="FBD"/>
</dbReference>
<dbReference type="Proteomes" id="UP000029121">
    <property type="component" value="Unassembled WGS sequence"/>
</dbReference>
<proteinExistence type="predicted"/>
<dbReference type="InterPro" id="IPR050232">
    <property type="entry name" value="FBL13/AtMIF1-like"/>
</dbReference>
<dbReference type="Gene3D" id="3.80.10.10">
    <property type="entry name" value="Ribonuclease Inhibitor"/>
    <property type="match status" value="1"/>
</dbReference>
<dbReference type="SUPFAM" id="SSF52047">
    <property type="entry name" value="RNI-like"/>
    <property type="match status" value="1"/>
</dbReference>
<dbReference type="SMART" id="SM00579">
    <property type="entry name" value="FBD"/>
    <property type="match status" value="1"/>
</dbReference>
<protein>
    <recommendedName>
        <fullName evidence="1">FBD domain-containing protein</fullName>
    </recommendedName>
</protein>